<dbReference type="OrthoDB" id="9798006at2"/>
<dbReference type="Pfam" id="PF13420">
    <property type="entry name" value="Acetyltransf_4"/>
    <property type="match status" value="1"/>
</dbReference>
<dbReference type="InterPro" id="IPR016181">
    <property type="entry name" value="Acyl_CoA_acyltransferase"/>
</dbReference>
<dbReference type="EMBL" id="MEHD01000015">
    <property type="protein sequence ID" value="ODR59301.1"/>
    <property type="molecule type" value="Genomic_DNA"/>
</dbReference>
<keyword evidence="7" id="KW-1185">Reference proteome</keyword>
<dbReference type="AlphaFoldDB" id="A0A1E3AAY3"/>
<dbReference type="Gene3D" id="3.40.630.30">
    <property type="match status" value="1"/>
</dbReference>
<evidence type="ECO:0000259" key="1">
    <source>
        <dbReference type="PROSITE" id="PS51186"/>
    </source>
</evidence>
<reference evidence="2 5" key="1">
    <citation type="submission" date="2016-07" db="EMBL/GenBank/DDBJ databases">
        <title>Characterization of isolates of Eisenbergiella tayi derived from blood cultures, using whole genome sequencing.</title>
        <authorList>
            <person name="Burdz T."/>
            <person name="Wiebe D."/>
            <person name="Huynh C."/>
            <person name="Bernard K."/>
        </authorList>
    </citation>
    <scope>NUCLEOTIDE SEQUENCE [LARGE SCALE GENOMIC DNA]</scope>
    <source>
        <strain evidence="2 5">NML 110608</strain>
    </source>
</reference>
<dbReference type="GO" id="GO:0102971">
    <property type="term" value="F:phosphinothricin N-acetyltransferase activity"/>
    <property type="evidence" value="ECO:0007669"/>
    <property type="project" value="UniProtKB-EC"/>
</dbReference>
<evidence type="ECO:0000313" key="3">
    <source>
        <dbReference type="EMBL" id="ODR52432.1"/>
    </source>
</evidence>
<evidence type="ECO:0000313" key="2">
    <source>
        <dbReference type="EMBL" id="ODM05336.1"/>
    </source>
</evidence>
<dbReference type="EC" id="2.3.1.183" evidence="2"/>
<evidence type="ECO:0000313" key="5">
    <source>
        <dbReference type="Proteomes" id="UP000094067"/>
    </source>
</evidence>
<dbReference type="Proteomes" id="UP000094067">
    <property type="component" value="Unassembled WGS sequence"/>
</dbReference>
<dbReference type="PANTHER" id="PTHR43072:SF8">
    <property type="entry name" value="ACYLTRANSFERASE FABY-RELATED"/>
    <property type="match status" value="1"/>
</dbReference>
<reference evidence="4 7" key="2">
    <citation type="submission" date="2016-08" db="EMBL/GenBank/DDBJ databases">
        <title>Characterization of Isolates of Eisenbergiella tayi Derived from Blood Cultures, Using Whole Genome Sequencing.</title>
        <authorList>
            <person name="Bernier A.-M."/>
            <person name="Burdz T."/>
            <person name="Wiebe D."/>
            <person name="Bernard K."/>
        </authorList>
    </citation>
    <scope>NUCLEOTIDE SEQUENCE [LARGE SCALE GENOMIC DNA]</scope>
    <source>
        <strain evidence="4 7">NML120146</strain>
    </source>
</reference>
<dbReference type="Proteomes" id="UP000094869">
    <property type="component" value="Unassembled WGS sequence"/>
</dbReference>
<comment type="caution">
    <text evidence="2">The sequence shown here is derived from an EMBL/GenBank/DDBJ whole genome shotgun (WGS) entry which is preliminary data.</text>
</comment>
<accession>A0A1E3AAY3</accession>
<organism evidence="2 5">
    <name type="scientific">Eisenbergiella tayi</name>
    <dbReference type="NCBI Taxonomy" id="1432052"/>
    <lineage>
        <taxon>Bacteria</taxon>
        <taxon>Bacillati</taxon>
        <taxon>Bacillota</taxon>
        <taxon>Clostridia</taxon>
        <taxon>Lachnospirales</taxon>
        <taxon>Lachnospiraceae</taxon>
        <taxon>Eisenbergiella</taxon>
    </lineage>
</organism>
<dbReference type="SUPFAM" id="SSF55729">
    <property type="entry name" value="Acyl-CoA N-acyltransferases (Nat)"/>
    <property type="match status" value="1"/>
</dbReference>
<dbReference type="EMBL" id="MEHA01000006">
    <property type="protein sequence ID" value="ODR52432.1"/>
    <property type="molecule type" value="Genomic_DNA"/>
</dbReference>
<sequence length="201" mass="22974">MENIMIRPARLEDASEILKIYEPYIKKTTITFEYEVPSLEEFRGRMTGIIGAYPYLVCEADGKILAYAYAHRFHERAAYQWDAELSVYVEEEHTGLGMGKALYHALMELLKLQNVKNAYALVTSPNERSEALHLGMGFRLEGLNRETGYKMGKWLDVSCFVKNIGTHECDPEGILPFAGIEKARVERILEDSMKLMKGNIK</sequence>
<evidence type="ECO:0000313" key="6">
    <source>
        <dbReference type="Proteomes" id="UP000094271"/>
    </source>
</evidence>
<gene>
    <name evidence="2" type="primary">pat_2</name>
    <name evidence="3" type="ORF">BEI59_10330</name>
    <name evidence="2" type="ORF">BEI61_01221</name>
    <name evidence="4" type="ORF">BEI63_07255</name>
</gene>
<dbReference type="PANTHER" id="PTHR43072">
    <property type="entry name" value="N-ACETYLTRANSFERASE"/>
    <property type="match status" value="1"/>
</dbReference>
<evidence type="ECO:0000313" key="4">
    <source>
        <dbReference type="EMBL" id="ODR59301.1"/>
    </source>
</evidence>
<feature type="domain" description="N-acetyltransferase" evidence="1">
    <location>
        <begin position="4"/>
        <end position="156"/>
    </location>
</feature>
<name>A0A1E3AAY3_9FIRM</name>
<reference evidence="3 6" key="3">
    <citation type="submission" date="2016-08" db="EMBL/GenBank/DDBJ databases">
        <authorList>
            <person name="Seilhamer J.J."/>
        </authorList>
    </citation>
    <scope>NUCLEOTIDE SEQUENCE [LARGE SCALE GENOMIC DNA]</scope>
    <source>
        <strain evidence="3 6">NML150140-1</strain>
    </source>
</reference>
<dbReference type="PROSITE" id="PS51186">
    <property type="entry name" value="GNAT"/>
    <property type="match status" value="1"/>
</dbReference>
<keyword evidence="2" id="KW-0808">Transferase</keyword>
<dbReference type="Proteomes" id="UP000094271">
    <property type="component" value="Unassembled WGS sequence"/>
</dbReference>
<dbReference type="EMBL" id="MCGH01000002">
    <property type="protein sequence ID" value="ODM05336.1"/>
    <property type="molecule type" value="Genomic_DNA"/>
</dbReference>
<dbReference type="InterPro" id="IPR000182">
    <property type="entry name" value="GNAT_dom"/>
</dbReference>
<proteinExistence type="predicted"/>
<evidence type="ECO:0000313" key="7">
    <source>
        <dbReference type="Proteomes" id="UP000094869"/>
    </source>
</evidence>
<dbReference type="PATRIC" id="fig|1432052.4.peg.1372"/>
<dbReference type="RefSeq" id="WP_069151638.1">
    <property type="nucleotide sequence ID" value="NZ_DAWDRA010000276.1"/>
</dbReference>
<protein>
    <submittedName>
        <fullName evidence="2">Phosphinothricin N-acetyltransferase</fullName>
        <ecNumber evidence="2">2.3.1.183</ecNumber>
    </submittedName>
    <submittedName>
        <fullName evidence="3">Phosphinothricin acetyltransferase</fullName>
    </submittedName>
</protein>
<keyword evidence="2" id="KW-0012">Acyltransferase</keyword>
<dbReference type="CDD" id="cd04301">
    <property type="entry name" value="NAT_SF"/>
    <property type="match status" value="1"/>
</dbReference>